<dbReference type="EMBL" id="PQXI01000241">
    <property type="protein sequence ID" value="TGO21092.1"/>
    <property type="molecule type" value="Genomic_DNA"/>
</dbReference>
<dbReference type="AlphaFoldDB" id="A0A4Z1FE84"/>
<feature type="compositionally biased region" description="Polar residues" evidence="1">
    <location>
        <begin position="1"/>
        <end position="12"/>
    </location>
</feature>
<reference evidence="2 3" key="1">
    <citation type="submission" date="2017-12" db="EMBL/GenBank/DDBJ databases">
        <title>Comparative genomics of Botrytis spp.</title>
        <authorList>
            <person name="Valero-Jimenez C.A."/>
            <person name="Tapia P."/>
            <person name="Veloso J."/>
            <person name="Silva-Moreno E."/>
            <person name="Staats M."/>
            <person name="Valdes J.H."/>
            <person name="Van Kan J.A.L."/>
        </authorList>
    </citation>
    <scope>NUCLEOTIDE SEQUENCE [LARGE SCALE GENOMIC DNA]</scope>
    <source>
        <strain evidence="2 3">Bp0003</strain>
    </source>
</reference>
<gene>
    <name evidence="2" type="ORF">BPAE_0242g00080</name>
</gene>
<proteinExistence type="predicted"/>
<name>A0A4Z1FE84_9HELO</name>
<organism evidence="2 3">
    <name type="scientific">Botrytis paeoniae</name>
    <dbReference type="NCBI Taxonomy" id="278948"/>
    <lineage>
        <taxon>Eukaryota</taxon>
        <taxon>Fungi</taxon>
        <taxon>Dikarya</taxon>
        <taxon>Ascomycota</taxon>
        <taxon>Pezizomycotina</taxon>
        <taxon>Leotiomycetes</taxon>
        <taxon>Helotiales</taxon>
        <taxon>Sclerotiniaceae</taxon>
        <taxon>Botrytis</taxon>
    </lineage>
</organism>
<accession>A0A4Z1FE84</accession>
<dbReference type="Proteomes" id="UP000297910">
    <property type="component" value="Unassembled WGS sequence"/>
</dbReference>
<keyword evidence="3" id="KW-1185">Reference proteome</keyword>
<feature type="region of interest" description="Disordered" evidence="1">
    <location>
        <begin position="1"/>
        <end position="31"/>
    </location>
</feature>
<protein>
    <submittedName>
        <fullName evidence="2">Uncharacterized protein</fullName>
    </submittedName>
</protein>
<evidence type="ECO:0000313" key="2">
    <source>
        <dbReference type="EMBL" id="TGO21092.1"/>
    </source>
</evidence>
<comment type="caution">
    <text evidence="2">The sequence shown here is derived from an EMBL/GenBank/DDBJ whole genome shotgun (WGS) entry which is preliminary data.</text>
</comment>
<evidence type="ECO:0000256" key="1">
    <source>
        <dbReference type="SAM" id="MobiDB-lite"/>
    </source>
</evidence>
<evidence type="ECO:0000313" key="3">
    <source>
        <dbReference type="Proteomes" id="UP000297910"/>
    </source>
</evidence>
<sequence>MSPSKAFNNTPVNYPDVQPSSPPKPFTDQQPKANTIVFKSTLTEKCWIDVLPDARKSKLLGLMVWQEATRTEGVIDQ</sequence>